<keyword evidence="3" id="KW-1185">Reference proteome</keyword>
<protein>
    <submittedName>
        <fullName evidence="2">Uncharacterized protein</fullName>
    </submittedName>
</protein>
<evidence type="ECO:0000313" key="3">
    <source>
        <dbReference type="Proteomes" id="UP001626550"/>
    </source>
</evidence>
<feature type="compositionally biased region" description="Pro residues" evidence="1">
    <location>
        <begin position="151"/>
        <end position="163"/>
    </location>
</feature>
<proteinExistence type="predicted"/>
<organism evidence="2 3">
    <name type="scientific">Cichlidogyrus casuarinus</name>
    <dbReference type="NCBI Taxonomy" id="1844966"/>
    <lineage>
        <taxon>Eukaryota</taxon>
        <taxon>Metazoa</taxon>
        <taxon>Spiralia</taxon>
        <taxon>Lophotrochozoa</taxon>
        <taxon>Platyhelminthes</taxon>
        <taxon>Monogenea</taxon>
        <taxon>Monopisthocotylea</taxon>
        <taxon>Dactylogyridea</taxon>
        <taxon>Ancyrocephalidae</taxon>
        <taxon>Cichlidogyrus</taxon>
    </lineage>
</organism>
<gene>
    <name evidence="2" type="ORF">Ciccas_010409</name>
</gene>
<feature type="compositionally biased region" description="Basic and acidic residues" evidence="1">
    <location>
        <begin position="178"/>
        <end position="189"/>
    </location>
</feature>
<dbReference type="EMBL" id="JBJKFK010002496">
    <property type="protein sequence ID" value="KAL3311017.1"/>
    <property type="molecule type" value="Genomic_DNA"/>
</dbReference>
<accession>A0ABD2PVU9</accession>
<dbReference type="AlphaFoldDB" id="A0ABD2PVU9"/>
<sequence>MMEQALQKSPAYNPMMYAAQELPQLPYESDANAYADPVLLSAQSYCGAAVPYMGLVNSSNNTGSTIIFGGQPGPMLGAHNSPPNTNNSSSGFCAGTGGSCSTPSSSHRNNALAQQQDTASPYASASIFNAQENGEEEFAGSRVPADFARSIPPPPQYPPPPVPRSGGSSNSDLVDDYAPERKSSHGSIERRKKRQSTPSSARHGKSSKEKKFLLGPGSSAELQLLNQQNRPLPAPDRSSGHDEATYDSQTSSGHHYTYYCDLNGNTAEPRAAYMLENHQSPVYLDSQAPLKPKSNGSSLSLFF</sequence>
<name>A0ABD2PVU9_9PLAT</name>
<feature type="region of interest" description="Disordered" evidence="1">
    <location>
        <begin position="96"/>
        <end position="118"/>
    </location>
</feature>
<feature type="region of interest" description="Disordered" evidence="1">
    <location>
        <begin position="229"/>
        <end position="253"/>
    </location>
</feature>
<dbReference type="Proteomes" id="UP001626550">
    <property type="component" value="Unassembled WGS sequence"/>
</dbReference>
<evidence type="ECO:0000313" key="2">
    <source>
        <dbReference type="EMBL" id="KAL3311017.1"/>
    </source>
</evidence>
<reference evidence="2 3" key="1">
    <citation type="submission" date="2024-11" db="EMBL/GenBank/DDBJ databases">
        <title>Adaptive evolution of stress response genes in parasites aligns with host niche diversity.</title>
        <authorList>
            <person name="Hahn C."/>
            <person name="Resl P."/>
        </authorList>
    </citation>
    <scope>NUCLEOTIDE SEQUENCE [LARGE SCALE GENOMIC DNA]</scope>
    <source>
        <strain evidence="2">EGGRZ-B1_66</strain>
        <tissue evidence="2">Body</tissue>
    </source>
</reference>
<evidence type="ECO:0000256" key="1">
    <source>
        <dbReference type="SAM" id="MobiDB-lite"/>
    </source>
</evidence>
<feature type="compositionally biased region" description="Polar residues" evidence="1">
    <location>
        <begin position="107"/>
        <end position="118"/>
    </location>
</feature>
<comment type="caution">
    <text evidence="2">The sequence shown here is derived from an EMBL/GenBank/DDBJ whole genome shotgun (WGS) entry which is preliminary data.</text>
</comment>
<feature type="region of interest" description="Disordered" evidence="1">
    <location>
        <begin position="134"/>
        <end position="213"/>
    </location>
</feature>